<dbReference type="InterPro" id="IPR013784">
    <property type="entry name" value="Carb-bd-like_fold"/>
</dbReference>
<sequence length="1409" mass="152746">MEENEVKKIKQLFRKGVALALAAVTTLSVLPTATVSAASQRATITFAYCYDGNGNTIRYQQTASHNGVTFSHAGEARTRIYADGDNAYCIEPGISLHTGNTLEKDASVVWNNLGKAKQDAVNLALLYGAQGSMGSLSGTEDEKVLATQMVIWEIVTGCRNATAPYAQTDAKFYNSLCVGGANSGIAAAYNQIISGMVSHGTIPSFASGSTDSAPQELKWDGKQYVLKLTDSNGVLSKFNFTSSNSDVKVSTSGNTLTITSSKAIAGNVQLSATKKIPTVSSSAKLIAYGDPSLQDIVTGVENTAAVKAYLNVKIPYGHIQIVKTSEDGVVAGLKFQITGNGIDQTVTTGEDGTIKVENLQPGTYTVTELTENRYEPQKAQTVEVKGGETAEVDFSNILKRGDLKVTKTSEDGLVEGMKFHLYGTSLSGIPVDEYAVTDSAGVAMFSDILISGDTPYTLEEVETADRYVVPAAQNVTVNWNEVTNATVHNVLKKFRVMVTKTDRETGIPQGDATLAGAVYGIYDGDTLIDTYTTDSNGSFITKYYVCGDNWTIREITPSEGYLLDETSYHVGAEATLYTVELNDTSNDVTEQVIKGRISIIKHTDDGSTQIETPEEGAEFQVYLKSAGSYDSAKDSERDTLVCDENGYAETKDLPYGIYTVHQTKGWEGREMIGDFDVYISSDGEVYRYLINNRLFESYIKVVKKDAETGKTIPLAGAGFQIYDESGSLVTMQYTYPEVTKLDTFYTGSDGYLITPEVLPYGNYSLVEVQAPYGYVLDSTPVPFTVSEEQSGEDSGVTVITVEKEDMPQKGKILVTKTGEEFSSVQVSGDGVVDKDGNLAEGENIYTPVYAVTGQAGAVYEVIAAEDIVTPDGTVRANAGEVVDTITTDEEGKAETKELYLGKYQIVEKTAPEGLVLNTETHEVELTYAGQEVSVTEADTAFYNERQKVTVDLTKTLEQDEIFGIGSAGEIQNVAFGLYAAEELTAADGSAIPADGLIEIVFCSAEGTAAFQTDLPFGKYYVKEVATDQHYLLSEETYPVDFTYQGQDTAVVHISANEGNAIENELIRGKISGKKVDTDGEALEGAMIGLFSAGAEEFTEETALMVTTFDEDGAFAFEDVPFGRWIVREITSPEGYVLNEALHYVSVTEDEEVIEVELINKLIEGSVRLTKVDAEYPANKLTGAVFELYEDTDKDQKLTEKDELVGEIQEISEGIYQTDGLLYGGYFVKEKTAPEGFKLDENAYYFEISEDGKIVDVENEAGVGFINQPIAGKLELTKTDVADGKPLPNAGFRIKDEDGNIVATGVTDENGIAIFTLRYGKYTYQEYNAPEGYEIDESEYAFEIKEDGQIVKATMTNEKIPEELITTPKTGDDSKPGLWIGLSALSGAGVAVFGILTAVKMRKRKEEDRA</sequence>
<evidence type="ECO:0000256" key="3">
    <source>
        <dbReference type="ARBA" id="ARBA00022729"/>
    </source>
</evidence>
<reference evidence="8" key="2">
    <citation type="submission" date="2022-11" db="EMBL/GenBank/DDBJ databases">
        <title>Draft genome sequence of Sellimonas catena strain 18CBH55.</title>
        <authorList>
            <person name="Atsushi H."/>
            <person name="Moriya O."/>
            <person name="Mitsuo S."/>
        </authorList>
    </citation>
    <scope>NUCLEOTIDE SEQUENCE</scope>
    <source>
        <strain evidence="8">18CBH55</strain>
    </source>
</reference>
<proteinExistence type="inferred from homology"/>
<comment type="caution">
    <text evidence="8">The sequence shown here is derived from an EMBL/GenBank/DDBJ whole genome shotgun (WGS) entry which is preliminary data.</text>
</comment>
<dbReference type="PANTHER" id="PTHR36108">
    <property type="entry name" value="COLOSSIN-B-RELATED"/>
    <property type="match status" value="1"/>
</dbReference>
<keyword evidence="2" id="KW-0964">Secreted</keyword>
<feature type="transmembrane region" description="Helical" evidence="4">
    <location>
        <begin position="1377"/>
        <end position="1398"/>
    </location>
</feature>
<dbReference type="InterPro" id="IPR013552">
    <property type="entry name" value="Thioester_dom"/>
</dbReference>
<dbReference type="Gene3D" id="2.60.40.10">
    <property type="entry name" value="Immunoglobulins"/>
    <property type="match status" value="10"/>
</dbReference>
<feature type="domain" description="SpaA-like prealbumin fold" evidence="7">
    <location>
        <begin position="969"/>
        <end position="1048"/>
    </location>
</feature>
<keyword evidence="3 5" id="KW-0732">Signal</keyword>
<keyword evidence="4" id="KW-0812">Transmembrane</keyword>
<feature type="domain" description="SpaA-like prealbumin fold" evidence="7">
    <location>
        <begin position="317"/>
        <end position="396"/>
    </location>
</feature>
<dbReference type="InterPro" id="IPR013783">
    <property type="entry name" value="Ig-like_fold"/>
</dbReference>
<feature type="domain" description="SpaA-like prealbumin fold" evidence="7">
    <location>
        <begin position="1271"/>
        <end position="1358"/>
    </location>
</feature>
<feature type="domain" description="SpaA-like prealbumin fold" evidence="7">
    <location>
        <begin position="401"/>
        <end position="488"/>
    </location>
</feature>
<evidence type="ECO:0000256" key="2">
    <source>
        <dbReference type="ARBA" id="ARBA00022525"/>
    </source>
</evidence>
<evidence type="ECO:0000256" key="5">
    <source>
        <dbReference type="SAM" id="SignalP"/>
    </source>
</evidence>
<comment type="similarity">
    <text evidence="1">Belongs to the serine-aspartate repeat-containing protein (SDr) family.</text>
</comment>
<feature type="domain" description="SpaA-like prealbumin fold" evidence="7">
    <location>
        <begin position="613"/>
        <end position="687"/>
    </location>
</feature>
<accession>A0A9W6FF90</accession>
<name>A0A9W6FF90_9FIRM</name>
<dbReference type="GO" id="GO:0030246">
    <property type="term" value="F:carbohydrate binding"/>
    <property type="evidence" value="ECO:0007669"/>
    <property type="project" value="InterPro"/>
</dbReference>
<evidence type="ECO:0000256" key="1">
    <source>
        <dbReference type="ARBA" id="ARBA00007257"/>
    </source>
</evidence>
<reference evidence="8" key="1">
    <citation type="submission" date="2022-11" db="EMBL/GenBank/DDBJ databases">
        <title>Draft genome sequence of Sellimonas catena strain 18CBH55.</title>
        <authorList>
            <person name="Hisatomi A."/>
            <person name="Ohkuma M."/>
            <person name="Sakamoto M."/>
        </authorList>
    </citation>
    <scope>NUCLEOTIDE SEQUENCE</scope>
    <source>
        <strain evidence="8">18CBH55</strain>
    </source>
</reference>
<gene>
    <name evidence="8" type="ORF">Selli2_11030</name>
</gene>
<evidence type="ECO:0000256" key="4">
    <source>
        <dbReference type="SAM" id="Phobius"/>
    </source>
</evidence>
<protein>
    <recommendedName>
        <fullName evidence="10">TonB-dependent receptor</fullName>
    </recommendedName>
</protein>
<evidence type="ECO:0000259" key="6">
    <source>
        <dbReference type="Pfam" id="PF08341"/>
    </source>
</evidence>
<feature type="domain" description="Thioester" evidence="6">
    <location>
        <begin position="87"/>
        <end position="192"/>
    </location>
</feature>
<evidence type="ECO:0000313" key="9">
    <source>
        <dbReference type="Proteomes" id="UP001145094"/>
    </source>
</evidence>
<feature type="signal peptide" evidence="5">
    <location>
        <begin position="1"/>
        <end position="37"/>
    </location>
</feature>
<dbReference type="Proteomes" id="UP001145094">
    <property type="component" value="Unassembled WGS sequence"/>
</dbReference>
<dbReference type="EMBL" id="BSCH01000006">
    <property type="protein sequence ID" value="GLG89676.1"/>
    <property type="molecule type" value="Genomic_DNA"/>
</dbReference>
<dbReference type="SUPFAM" id="SSF49478">
    <property type="entry name" value="Cna protein B-type domain"/>
    <property type="match status" value="3"/>
</dbReference>
<feature type="domain" description="SpaA-like prealbumin fold" evidence="7">
    <location>
        <begin position="877"/>
        <end position="935"/>
    </location>
</feature>
<feature type="domain" description="SpaA-like prealbumin fold" evidence="7">
    <location>
        <begin position="497"/>
        <end position="583"/>
    </location>
</feature>
<dbReference type="Pfam" id="PF17802">
    <property type="entry name" value="SpaA"/>
    <property type="match status" value="10"/>
</dbReference>
<dbReference type="Pfam" id="PF08341">
    <property type="entry name" value="TED"/>
    <property type="match status" value="1"/>
</dbReference>
<dbReference type="InterPro" id="IPR041033">
    <property type="entry name" value="SpaA_PFL_dom_1"/>
</dbReference>
<dbReference type="PANTHER" id="PTHR36108:SF13">
    <property type="entry name" value="COLOSSIN-B-RELATED"/>
    <property type="match status" value="1"/>
</dbReference>
<evidence type="ECO:0000259" key="7">
    <source>
        <dbReference type="Pfam" id="PF17802"/>
    </source>
</evidence>
<feature type="chain" id="PRO_5040758596" description="TonB-dependent receptor" evidence="5">
    <location>
        <begin position="38"/>
        <end position="1409"/>
    </location>
</feature>
<dbReference type="SUPFAM" id="SSF49452">
    <property type="entry name" value="Starch-binding domain-like"/>
    <property type="match status" value="1"/>
</dbReference>
<organism evidence="8 9">
    <name type="scientific">Sellimonas catena</name>
    <dbReference type="NCBI Taxonomy" id="2994035"/>
    <lineage>
        <taxon>Bacteria</taxon>
        <taxon>Bacillati</taxon>
        <taxon>Bacillota</taxon>
        <taxon>Clostridia</taxon>
        <taxon>Lachnospirales</taxon>
        <taxon>Lachnospiraceae</taxon>
        <taxon>Sellimonas</taxon>
    </lineage>
</organism>
<feature type="domain" description="SpaA-like prealbumin fold" evidence="7">
    <location>
        <begin position="1164"/>
        <end position="1258"/>
    </location>
</feature>
<evidence type="ECO:0000313" key="8">
    <source>
        <dbReference type="EMBL" id="GLG89676.1"/>
    </source>
</evidence>
<feature type="domain" description="SpaA-like prealbumin fold" evidence="7">
    <location>
        <begin position="699"/>
        <end position="789"/>
    </location>
</feature>
<keyword evidence="4" id="KW-1133">Transmembrane helix</keyword>
<evidence type="ECO:0008006" key="10">
    <source>
        <dbReference type="Google" id="ProtNLM"/>
    </source>
</evidence>
<reference evidence="8" key="3">
    <citation type="journal article" date="2023" name="Int. J. Syst. Evol. Microbiol.">
        <title>Sellimonas catena sp. nov., isolated from human faeces.</title>
        <authorList>
            <person name="Hisatomi A."/>
            <person name="Ohkuma M."/>
            <person name="Sakamoto M."/>
        </authorList>
    </citation>
    <scope>NUCLEOTIDE SEQUENCE</scope>
    <source>
        <strain evidence="8">18CBH55</strain>
    </source>
</reference>
<feature type="domain" description="SpaA-like prealbumin fold" evidence="7">
    <location>
        <begin position="1068"/>
        <end position="1160"/>
    </location>
</feature>
<keyword evidence="4" id="KW-0472">Membrane</keyword>